<evidence type="ECO:0000256" key="3">
    <source>
        <dbReference type="PROSITE-ProRule" id="PRU00493"/>
    </source>
</evidence>
<dbReference type="GO" id="GO:0043722">
    <property type="term" value="F:4-hydroxyphenylacetate decarboxylase activity"/>
    <property type="evidence" value="ECO:0007669"/>
    <property type="project" value="UniProtKB-EC"/>
</dbReference>
<dbReference type="Pfam" id="PF01228">
    <property type="entry name" value="Gly_radical"/>
    <property type="match status" value="1"/>
</dbReference>
<evidence type="ECO:0000256" key="2">
    <source>
        <dbReference type="ARBA" id="ARBA00023239"/>
    </source>
</evidence>
<dbReference type="InterPro" id="IPR019777">
    <property type="entry name" value="Form_AcTrfase_GR_CS"/>
</dbReference>
<sequence>MKTFDVKPGFSEPTARIKALKNAVLDASPRIEVERARLITESYKETDGQPTVLRHALGLKKILEELPVIIRENELIVGTATIQQRSCQMFPEFGPQGLTDEWETVSSRSADPFALDEATKKELKEIFDWWGKETTSSYALSLMDENTKEAMAAGVFTVGNYLAGGVGHFCANYEKIIKHGIRGVINEVITAMQAADKKDPEWVNKEQYYKAVLITLNAAVNFANRYADKAEEMARATNDSKRKAELLKIAEICRKVPEQPATSYYEALQSFWFIQLILQIESSGHSISPGRFDQYIDPFYQADPISQEDAQELLDCLFVKFNDINKLRDIGTATAFAGYQMWQNINCGGQTKDGRDATNPTSYMEIEAMAHLMLAMPSLSLRIWNGSPDEFLMKGAELARLGGGQPAFYNDEEIIPAKVNRGIPLEEARNYGIVGCVEPNITGKEHGWHDAALFNLPKVLEVTMENGRLNGKQIGPKTGEFADFKTYEEFCAAYEKQMEFFVKLLVRADNSVDYAHRRYGQLAFVSTMIEDCIGRGKTMEEGGAIYNFIGPQGIGSANMGNALYNIKKLVFEDKKFTMAELKEAMDHNWGKPLGTINPVTGMVDKSIAHTPETKDLDAIVEAVKKVLGNDSSIDFSNLKLDKTSSIAKTGKEDRYQEIHKLIMDSDKYGNDLDEVDNCARYASRVYCKILETYPTPRGGCYQAGLYPVSGNVLFGSFIGATPDGRYKTETIAEGVSPTRGTDVLGPTAAANSVAKLDHFIASNGTLYNMKFSPEAVAGQEGLARLSALIRGYFDRKGGHVQFNIMNRDVLLDAQKNPQNYKDLIVRVAGYSAQFIYLDKTVQDDIIARTEFSRF</sequence>
<proteinExistence type="predicted"/>
<gene>
    <name evidence="6" type="primary">pflD</name>
    <name evidence="6" type="ORF">NCTC13765_01749</name>
</gene>
<evidence type="ECO:0000259" key="4">
    <source>
        <dbReference type="PROSITE" id="PS51149"/>
    </source>
</evidence>
<dbReference type="EMBL" id="UHFR01000005">
    <property type="protein sequence ID" value="SUN77232.1"/>
    <property type="molecule type" value="Genomic_DNA"/>
</dbReference>
<dbReference type="EC" id="4.1.1.83" evidence="6"/>
<dbReference type="PANTHER" id="PTHR43641">
    <property type="entry name" value="FORMATE ACETYLTRANSFERASE 3-RELATED"/>
    <property type="match status" value="1"/>
</dbReference>
<dbReference type="SUPFAM" id="SSF51998">
    <property type="entry name" value="PFL-like glycyl radical enzymes"/>
    <property type="match status" value="1"/>
</dbReference>
<reference evidence="6" key="1">
    <citation type="submission" date="2018-06" db="EMBL/GenBank/DDBJ databases">
        <authorList>
            <consortium name="Pathogen Informatics"/>
            <person name="Doyle S."/>
        </authorList>
    </citation>
    <scope>NUCLEOTIDE SEQUENCE [LARGE SCALE GENOMIC DNA]</scope>
    <source>
        <strain evidence="6">NCTC13765</strain>
    </source>
</reference>
<keyword evidence="7" id="KW-1185">Reference proteome</keyword>
<keyword evidence="2 6" id="KW-0456">Lyase</keyword>
<dbReference type="PROSITE" id="PS51554">
    <property type="entry name" value="PFL"/>
    <property type="match status" value="1"/>
</dbReference>
<evidence type="ECO:0000313" key="7">
    <source>
        <dbReference type="Proteomes" id="UP000254634"/>
    </source>
</evidence>
<evidence type="ECO:0000313" key="6">
    <source>
        <dbReference type="EMBL" id="SUN77232.1"/>
    </source>
</evidence>
<dbReference type="Proteomes" id="UP000254634">
    <property type="component" value="Unassembled WGS sequence"/>
</dbReference>
<organism evidence="6 7">
    <name type="scientific">Streptococcus massiliensis</name>
    <dbReference type="NCBI Taxonomy" id="313439"/>
    <lineage>
        <taxon>Bacteria</taxon>
        <taxon>Bacillati</taxon>
        <taxon>Bacillota</taxon>
        <taxon>Bacilli</taxon>
        <taxon>Lactobacillales</taxon>
        <taxon>Streptococcaceae</taxon>
        <taxon>Streptococcus</taxon>
    </lineage>
</organism>
<dbReference type="OrthoDB" id="9803969at2"/>
<protein>
    <submittedName>
        <fullName evidence="6">Formate acetyltransferase</fullName>
        <ecNumber evidence="6">4.1.1.83</ecNumber>
    </submittedName>
</protein>
<dbReference type="Pfam" id="PF02901">
    <property type="entry name" value="PFL-like"/>
    <property type="match status" value="1"/>
</dbReference>
<feature type="modified residue" description="Glycine radical" evidence="3">
    <location>
        <position position="829"/>
    </location>
</feature>
<keyword evidence="6" id="KW-0808">Transferase</keyword>
<dbReference type="GO" id="GO:0005829">
    <property type="term" value="C:cytosol"/>
    <property type="evidence" value="ECO:0007669"/>
    <property type="project" value="TreeGrafter"/>
</dbReference>
<dbReference type="AlphaFoldDB" id="A0A380L090"/>
<dbReference type="PROSITE" id="PS00850">
    <property type="entry name" value="GLY_RADICAL_1"/>
    <property type="match status" value="1"/>
</dbReference>
<dbReference type="RefSeq" id="WP_018372214.1">
    <property type="nucleotide sequence ID" value="NZ_UHFR01000005.1"/>
</dbReference>
<evidence type="ECO:0000256" key="1">
    <source>
        <dbReference type="ARBA" id="ARBA00022818"/>
    </source>
</evidence>
<dbReference type="PROSITE" id="PS51149">
    <property type="entry name" value="GLY_RADICAL_2"/>
    <property type="match status" value="1"/>
</dbReference>
<name>A0A380L090_9STRE</name>
<feature type="domain" description="PFL" evidence="5">
    <location>
        <begin position="15"/>
        <end position="726"/>
    </location>
</feature>
<keyword evidence="1 3" id="KW-0556">Organic radical</keyword>
<dbReference type="PANTHER" id="PTHR43641:SF2">
    <property type="entry name" value="DEHYDRATASE YBIW-RELATED"/>
    <property type="match status" value="1"/>
</dbReference>
<accession>A0A380L090</accession>
<evidence type="ECO:0000259" key="5">
    <source>
        <dbReference type="PROSITE" id="PS51554"/>
    </source>
</evidence>
<dbReference type="InterPro" id="IPR004184">
    <property type="entry name" value="PFL_dom"/>
</dbReference>
<dbReference type="GO" id="GO:0016740">
    <property type="term" value="F:transferase activity"/>
    <property type="evidence" value="ECO:0007669"/>
    <property type="project" value="UniProtKB-KW"/>
</dbReference>
<dbReference type="InterPro" id="IPR051215">
    <property type="entry name" value="GRE"/>
</dbReference>
<dbReference type="STRING" id="1123307.GCA_000380065_01502"/>
<feature type="domain" description="Glycine radical" evidence="4">
    <location>
        <begin position="733"/>
        <end position="854"/>
    </location>
</feature>
<dbReference type="InterPro" id="IPR001150">
    <property type="entry name" value="Gly_radical"/>
</dbReference>
<dbReference type="Gene3D" id="3.20.70.20">
    <property type="match status" value="1"/>
</dbReference>
<dbReference type="CDD" id="cd01677">
    <property type="entry name" value="PFL2_DhaB_BssA"/>
    <property type="match status" value="1"/>
</dbReference>